<feature type="binding site" evidence="11">
    <location>
        <position position="265"/>
    </location>
    <ligand>
        <name>ATP</name>
        <dbReference type="ChEBI" id="CHEBI:30616"/>
    </ligand>
</feature>
<dbReference type="GO" id="GO:0005524">
    <property type="term" value="F:ATP binding"/>
    <property type="evidence" value="ECO:0007669"/>
    <property type="project" value="UniProtKB-UniRule"/>
</dbReference>
<dbReference type="InterPro" id="IPR049962">
    <property type="entry name" value="THUMP_ThiI"/>
</dbReference>
<dbReference type="SUPFAM" id="SSF143437">
    <property type="entry name" value="THUMP domain-like"/>
    <property type="match status" value="1"/>
</dbReference>
<evidence type="ECO:0000256" key="6">
    <source>
        <dbReference type="ARBA" id="ARBA00022840"/>
    </source>
</evidence>
<evidence type="ECO:0000259" key="13">
    <source>
        <dbReference type="PROSITE" id="PS51165"/>
    </source>
</evidence>
<dbReference type="GO" id="GO:0009228">
    <property type="term" value="P:thiamine biosynthetic process"/>
    <property type="evidence" value="ECO:0007669"/>
    <property type="project" value="UniProtKB-KW"/>
</dbReference>
<comment type="caution">
    <text evidence="14">The sequence shown here is derived from an EMBL/GenBank/DDBJ whole genome shotgun (WGS) entry which is preliminary data.</text>
</comment>
<dbReference type="HAMAP" id="MF_00021">
    <property type="entry name" value="ThiI"/>
    <property type="match status" value="1"/>
</dbReference>
<dbReference type="PANTHER" id="PTHR43209">
    <property type="entry name" value="TRNA SULFURTRANSFERASE"/>
    <property type="match status" value="1"/>
</dbReference>
<dbReference type="CDD" id="cd11716">
    <property type="entry name" value="THUMP_ThiI"/>
    <property type="match status" value="1"/>
</dbReference>
<keyword evidence="3 11" id="KW-0820">tRNA-binding</keyword>
<comment type="function">
    <text evidence="11">Catalyzes the ATP-dependent transfer of a sulfur to tRNA to produce 4-thiouridine in position 8 of tRNAs, which functions as a near-UV photosensor. Also catalyzes the transfer of sulfur to the sulfur carrier protein ThiS, forming ThiS-thiocarboxylate. This is a step in the synthesis of thiazole, in the thiamine biosynthesis pathway. The sulfur is donated as persulfide by IscS.</text>
</comment>
<dbReference type="InterPro" id="IPR004114">
    <property type="entry name" value="THUMP_dom"/>
</dbReference>
<evidence type="ECO:0000256" key="10">
    <source>
        <dbReference type="ARBA" id="ARBA00023284"/>
    </source>
</evidence>
<evidence type="ECO:0000256" key="1">
    <source>
        <dbReference type="ARBA" id="ARBA00004496"/>
    </source>
</evidence>
<evidence type="ECO:0000313" key="14">
    <source>
        <dbReference type="EMBL" id="PSW02087.1"/>
    </source>
</evidence>
<dbReference type="PROSITE" id="PS51165">
    <property type="entry name" value="THUMP"/>
    <property type="match status" value="1"/>
</dbReference>
<dbReference type="Pfam" id="PF22025">
    <property type="entry name" value="ThiI_fer"/>
    <property type="match status" value="1"/>
</dbReference>
<keyword evidence="5 11" id="KW-0547">Nucleotide-binding</keyword>
<dbReference type="InterPro" id="IPR001763">
    <property type="entry name" value="Rhodanese-like_dom"/>
</dbReference>
<keyword evidence="4 11" id="KW-0808">Transferase</keyword>
<dbReference type="FunFam" id="3.40.50.620:FF:000029">
    <property type="entry name" value="tRNA sulfurtransferase"/>
    <property type="match status" value="1"/>
</dbReference>
<dbReference type="GO" id="GO:0004810">
    <property type="term" value="F:CCA tRNA nucleotidyltransferase activity"/>
    <property type="evidence" value="ECO:0007669"/>
    <property type="project" value="InterPro"/>
</dbReference>
<evidence type="ECO:0000256" key="8">
    <source>
        <dbReference type="ARBA" id="ARBA00022977"/>
    </source>
</evidence>
<accession>A0A2T3MTI0</accession>
<dbReference type="CDD" id="cd01712">
    <property type="entry name" value="PPase_ThiI"/>
    <property type="match status" value="1"/>
</dbReference>
<dbReference type="Proteomes" id="UP000240904">
    <property type="component" value="Unassembled WGS sequence"/>
</dbReference>
<dbReference type="GO" id="GO:0002937">
    <property type="term" value="P:tRNA 4-thiouridine biosynthesis"/>
    <property type="evidence" value="ECO:0007669"/>
    <property type="project" value="TreeGrafter"/>
</dbReference>
<comment type="caution">
    <text evidence="11">Lacks conserved residue(s) required for the propagation of feature annotation.</text>
</comment>
<evidence type="ECO:0000256" key="11">
    <source>
        <dbReference type="HAMAP-Rule" id="MF_00021"/>
    </source>
</evidence>
<keyword evidence="15" id="KW-1185">Reference proteome</keyword>
<dbReference type="SMART" id="SM00981">
    <property type="entry name" value="THUMP"/>
    <property type="match status" value="1"/>
</dbReference>
<evidence type="ECO:0000313" key="15">
    <source>
        <dbReference type="Proteomes" id="UP000240904"/>
    </source>
</evidence>
<feature type="domain" description="THUMP" evidence="13">
    <location>
        <begin position="61"/>
        <end position="165"/>
    </location>
</feature>
<dbReference type="PANTHER" id="PTHR43209:SF1">
    <property type="entry name" value="TRNA SULFURTRANSFERASE"/>
    <property type="match status" value="1"/>
</dbReference>
<keyword evidence="10 11" id="KW-0676">Redox-active center</keyword>
<feature type="binding site" evidence="11">
    <location>
        <position position="296"/>
    </location>
    <ligand>
        <name>ATP</name>
        <dbReference type="ChEBI" id="CHEBI:30616"/>
    </ligand>
</feature>
<dbReference type="EMBL" id="PYMC01000019">
    <property type="protein sequence ID" value="PSW02087.1"/>
    <property type="molecule type" value="Genomic_DNA"/>
</dbReference>
<dbReference type="InterPro" id="IPR020536">
    <property type="entry name" value="ThiI_AANH"/>
</dbReference>
<dbReference type="RefSeq" id="WP_107284924.1">
    <property type="nucleotide sequence ID" value="NZ_PYMC01000019.1"/>
</dbReference>
<dbReference type="EC" id="2.8.1.4" evidence="11"/>
<comment type="pathway">
    <text evidence="11">Cofactor biosynthesis; thiamine diphosphate biosynthesis.</text>
</comment>
<feature type="binding site" evidence="11">
    <location>
        <begin position="183"/>
        <end position="184"/>
    </location>
    <ligand>
        <name>ATP</name>
        <dbReference type="ChEBI" id="CHEBI:30616"/>
    </ligand>
</feature>
<dbReference type="InterPro" id="IPR049961">
    <property type="entry name" value="ThiI_N"/>
</dbReference>
<dbReference type="GO" id="GO:0005829">
    <property type="term" value="C:cytosol"/>
    <property type="evidence" value="ECO:0007669"/>
    <property type="project" value="TreeGrafter"/>
</dbReference>
<evidence type="ECO:0000256" key="5">
    <source>
        <dbReference type="ARBA" id="ARBA00022741"/>
    </source>
</evidence>
<comment type="catalytic activity">
    <reaction evidence="11">
        <text>[ThiS sulfur-carrier protein]-C-terminal Gly-Gly-AMP + S-sulfanyl-L-cysteinyl-[cysteine desulfurase] + AH2 = [ThiS sulfur-carrier protein]-C-terminal-Gly-aminoethanethioate + L-cysteinyl-[cysteine desulfurase] + A + AMP + 2 H(+)</text>
        <dbReference type="Rhea" id="RHEA:43340"/>
        <dbReference type="Rhea" id="RHEA-COMP:12157"/>
        <dbReference type="Rhea" id="RHEA-COMP:12158"/>
        <dbReference type="Rhea" id="RHEA-COMP:12910"/>
        <dbReference type="Rhea" id="RHEA-COMP:19908"/>
        <dbReference type="ChEBI" id="CHEBI:13193"/>
        <dbReference type="ChEBI" id="CHEBI:15378"/>
        <dbReference type="ChEBI" id="CHEBI:17499"/>
        <dbReference type="ChEBI" id="CHEBI:29950"/>
        <dbReference type="ChEBI" id="CHEBI:61963"/>
        <dbReference type="ChEBI" id="CHEBI:90618"/>
        <dbReference type="ChEBI" id="CHEBI:232372"/>
        <dbReference type="ChEBI" id="CHEBI:456215"/>
    </reaction>
</comment>
<keyword evidence="9 11" id="KW-1015">Disulfide bond</keyword>
<keyword evidence="2 11" id="KW-0963">Cytoplasm</keyword>
<dbReference type="InterPro" id="IPR003720">
    <property type="entry name" value="tRNA_STrfase"/>
</dbReference>
<dbReference type="InterPro" id="IPR036873">
    <property type="entry name" value="Rhodanese-like_dom_sf"/>
</dbReference>
<feature type="disulfide bond" description="Redox-active" evidence="11">
    <location>
        <begin position="344"/>
        <end position="456"/>
    </location>
</feature>
<protein>
    <recommendedName>
        <fullName evidence="11">tRNA sulfurtransferase</fullName>
        <ecNumber evidence="11">2.8.1.4</ecNumber>
    </recommendedName>
    <alternativeName>
        <fullName evidence="11">Sulfur carrier protein ThiS sulfurtransferase</fullName>
    </alternativeName>
    <alternativeName>
        <fullName evidence="11">Thiamine biosynthesis protein ThiI</fullName>
    </alternativeName>
    <alternativeName>
        <fullName evidence="11">tRNA 4-thiouridine synthase</fullName>
    </alternativeName>
</protein>
<gene>
    <name evidence="11" type="primary">thiI</name>
    <name evidence="14" type="ORF">C9I89_19125</name>
</gene>
<dbReference type="OrthoDB" id="9773948at2"/>
<evidence type="ECO:0000259" key="12">
    <source>
        <dbReference type="PROSITE" id="PS50206"/>
    </source>
</evidence>
<evidence type="ECO:0000256" key="7">
    <source>
        <dbReference type="ARBA" id="ARBA00022884"/>
    </source>
</evidence>
<comment type="subcellular location">
    <subcellularLocation>
        <location evidence="1 11">Cytoplasm</location>
    </subcellularLocation>
</comment>
<feature type="domain" description="Rhodanese" evidence="12">
    <location>
        <begin position="404"/>
        <end position="480"/>
    </location>
</feature>
<comment type="catalytic activity">
    <reaction evidence="11">
        <text>[ThiI sulfur-carrier protein]-S-sulfanyl-L-cysteine + a uridine in tRNA + 2 reduced [2Fe-2S]-[ferredoxin] + ATP + H(+) = [ThiI sulfur-carrier protein]-L-cysteine + a 4-thiouridine in tRNA + 2 oxidized [2Fe-2S]-[ferredoxin] + AMP + diphosphate</text>
        <dbReference type="Rhea" id="RHEA:24176"/>
        <dbReference type="Rhea" id="RHEA-COMP:10000"/>
        <dbReference type="Rhea" id="RHEA-COMP:10001"/>
        <dbReference type="Rhea" id="RHEA-COMP:13337"/>
        <dbReference type="Rhea" id="RHEA-COMP:13338"/>
        <dbReference type="Rhea" id="RHEA-COMP:13339"/>
        <dbReference type="Rhea" id="RHEA-COMP:13340"/>
        <dbReference type="ChEBI" id="CHEBI:15378"/>
        <dbReference type="ChEBI" id="CHEBI:29950"/>
        <dbReference type="ChEBI" id="CHEBI:30616"/>
        <dbReference type="ChEBI" id="CHEBI:33019"/>
        <dbReference type="ChEBI" id="CHEBI:33737"/>
        <dbReference type="ChEBI" id="CHEBI:33738"/>
        <dbReference type="ChEBI" id="CHEBI:61963"/>
        <dbReference type="ChEBI" id="CHEBI:65315"/>
        <dbReference type="ChEBI" id="CHEBI:136798"/>
        <dbReference type="ChEBI" id="CHEBI:456215"/>
        <dbReference type="EC" id="2.8.1.4"/>
    </reaction>
</comment>
<dbReference type="InterPro" id="IPR050102">
    <property type="entry name" value="tRNA_sulfurtransferase_ThiI"/>
</dbReference>
<comment type="similarity">
    <text evidence="11">Belongs to the ThiI family.</text>
</comment>
<dbReference type="Pfam" id="PF00581">
    <property type="entry name" value="Rhodanese"/>
    <property type="match status" value="1"/>
</dbReference>
<dbReference type="Gene3D" id="3.40.50.620">
    <property type="entry name" value="HUPs"/>
    <property type="match status" value="1"/>
</dbReference>
<evidence type="ECO:0000256" key="2">
    <source>
        <dbReference type="ARBA" id="ARBA00022490"/>
    </source>
</evidence>
<dbReference type="Gene3D" id="3.30.2130.30">
    <property type="match status" value="1"/>
</dbReference>
<dbReference type="GO" id="GO:0140741">
    <property type="term" value="F:tRNA-uracil-4 sulfurtransferase activity"/>
    <property type="evidence" value="ECO:0007669"/>
    <property type="project" value="UniProtKB-EC"/>
</dbReference>
<evidence type="ECO:0000256" key="9">
    <source>
        <dbReference type="ARBA" id="ARBA00023157"/>
    </source>
</evidence>
<name>A0A2T3MTI0_9GAMM</name>
<dbReference type="GO" id="GO:0052837">
    <property type="term" value="P:thiazole biosynthetic process"/>
    <property type="evidence" value="ECO:0007669"/>
    <property type="project" value="InterPro"/>
</dbReference>
<dbReference type="PROSITE" id="PS50206">
    <property type="entry name" value="RHODANESE_3"/>
    <property type="match status" value="1"/>
</dbReference>
<dbReference type="NCBIfam" id="TIGR00342">
    <property type="entry name" value="tRNA uracil 4-sulfurtransferase ThiI"/>
    <property type="match status" value="1"/>
</dbReference>
<dbReference type="AlphaFoldDB" id="A0A2T3MTI0"/>
<sequence length="482" mass="54520">MKFIVKPHPEIFVKSESIRKRFTKILDSNIRIILQRLSDSVSVVNRRTYIEVTVKDETIRDQVLAALTQTSGIHHVLEVNQTYFTDMHDIYEKTLKLVRKDIEGKTFCVRAKRVGKHDFTSIELERYVGGGLNQAVESAKVKLKKPDVTVNIEVENNILNQVLARHKGLGGFPLGTQEDVLSLISGGFDSGVSSYLHIKRGSKVHYCFFNLGGPAHEIGVKQVSHFLWKKYGSSAKVKFISIDFEPVVAEILEKVDNGQMGVVLKRMFMRAAGQIAERFGIQALVTGEALGQVSSQTLTNLRMIDNVTDSLILRPLINWDKEDIINVAREIGTEEFAKTMPEFCGVISKNPTVKAVKEKLETEEAKFDFAILDRVIEEARVMDIRDIEKQSQEQAPEIELVDQIDSNAIVLDIRSPDEEDESPLIIDGVDVKHLPFYKLATQFGDLDQSKEYLLYCDRGVMSRLQALYLKENGFSNVKVYRP</sequence>
<evidence type="ECO:0000256" key="4">
    <source>
        <dbReference type="ARBA" id="ARBA00022679"/>
    </source>
</evidence>
<dbReference type="Pfam" id="PF02568">
    <property type="entry name" value="ThiI"/>
    <property type="match status" value="1"/>
</dbReference>
<keyword evidence="7 11" id="KW-0694">RNA-binding</keyword>
<dbReference type="CDD" id="cd00158">
    <property type="entry name" value="RHOD"/>
    <property type="match status" value="1"/>
</dbReference>
<dbReference type="InterPro" id="IPR054173">
    <property type="entry name" value="ThiI_fer"/>
</dbReference>
<dbReference type="GO" id="GO:0009229">
    <property type="term" value="P:thiamine diphosphate biosynthetic process"/>
    <property type="evidence" value="ECO:0007669"/>
    <property type="project" value="UniProtKB-UniRule"/>
</dbReference>
<dbReference type="SUPFAM" id="SSF52402">
    <property type="entry name" value="Adenine nucleotide alpha hydrolases-like"/>
    <property type="match status" value="1"/>
</dbReference>
<dbReference type="UniPathway" id="UPA00060"/>
<dbReference type="SUPFAM" id="SSF52821">
    <property type="entry name" value="Rhodanese/Cell cycle control phosphatase"/>
    <property type="match status" value="1"/>
</dbReference>
<dbReference type="Gene3D" id="3.40.250.10">
    <property type="entry name" value="Rhodanese-like domain"/>
    <property type="match status" value="1"/>
</dbReference>
<organism evidence="14 15">
    <name type="scientific">Photobacterium lipolyticum</name>
    <dbReference type="NCBI Taxonomy" id="266810"/>
    <lineage>
        <taxon>Bacteria</taxon>
        <taxon>Pseudomonadati</taxon>
        <taxon>Pseudomonadota</taxon>
        <taxon>Gammaproteobacteria</taxon>
        <taxon>Vibrionales</taxon>
        <taxon>Vibrionaceae</taxon>
        <taxon>Photobacterium</taxon>
    </lineage>
</organism>
<keyword evidence="6 11" id="KW-0067">ATP-binding</keyword>
<keyword evidence="8 11" id="KW-0784">Thiamine biosynthesis</keyword>
<dbReference type="GO" id="GO:0000049">
    <property type="term" value="F:tRNA binding"/>
    <property type="evidence" value="ECO:0007669"/>
    <property type="project" value="UniProtKB-UniRule"/>
</dbReference>
<dbReference type="InterPro" id="IPR026340">
    <property type="entry name" value="THII_Thiazole_biosynth_dom"/>
</dbReference>
<reference evidence="14 15" key="1">
    <citation type="submission" date="2018-03" db="EMBL/GenBank/DDBJ databases">
        <title>Whole genome sequencing of Histamine producing bacteria.</title>
        <authorList>
            <person name="Butler K."/>
        </authorList>
    </citation>
    <scope>NUCLEOTIDE SEQUENCE [LARGE SCALE GENOMIC DNA]</scope>
    <source>
        <strain evidence="14 15">DSM 16190</strain>
    </source>
</reference>
<dbReference type="InterPro" id="IPR014729">
    <property type="entry name" value="Rossmann-like_a/b/a_fold"/>
</dbReference>
<feature type="binding site" evidence="11">
    <location>
        <position position="287"/>
    </location>
    <ligand>
        <name>ATP</name>
        <dbReference type="ChEBI" id="CHEBI:30616"/>
    </ligand>
</feature>
<dbReference type="NCBIfam" id="TIGR04271">
    <property type="entry name" value="ThiI_C_thiazole"/>
    <property type="match status" value="1"/>
</dbReference>
<evidence type="ECO:0000256" key="3">
    <source>
        <dbReference type="ARBA" id="ARBA00022555"/>
    </source>
</evidence>
<proteinExistence type="inferred from homology"/>
<dbReference type="Pfam" id="PF02926">
    <property type="entry name" value="THUMP"/>
    <property type="match status" value="1"/>
</dbReference>
<feature type="active site" description="Cysteine persulfide intermediate" evidence="11">
    <location>
        <position position="456"/>
    </location>
</feature>